<name>A0A9X2LCJ4_9ACTN</name>
<feature type="compositionally biased region" description="Basic and acidic residues" evidence="1">
    <location>
        <begin position="135"/>
        <end position="147"/>
    </location>
</feature>
<protein>
    <submittedName>
        <fullName evidence="2">Uncharacterized protein</fullName>
    </submittedName>
</protein>
<feature type="region of interest" description="Disordered" evidence="1">
    <location>
        <begin position="243"/>
        <end position="271"/>
    </location>
</feature>
<proteinExistence type="predicted"/>
<keyword evidence="3" id="KW-1185">Reference proteome</keyword>
<dbReference type="Proteomes" id="UP001142374">
    <property type="component" value="Unassembled WGS sequence"/>
</dbReference>
<feature type="region of interest" description="Disordered" evidence="1">
    <location>
        <begin position="97"/>
        <end position="147"/>
    </location>
</feature>
<dbReference type="RefSeq" id="WP_168092024.1">
    <property type="nucleotide sequence ID" value="NZ_JAATER010000050.1"/>
</dbReference>
<reference evidence="2" key="1">
    <citation type="submission" date="2022-06" db="EMBL/GenBank/DDBJ databases">
        <title>WGS of actinobacteria.</title>
        <authorList>
            <person name="Thawai C."/>
        </authorList>
    </citation>
    <scope>NUCLEOTIDE SEQUENCE</scope>
    <source>
        <strain evidence="2">AA8</strain>
    </source>
</reference>
<dbReference type="EMBL" id="JANIID010000001">
    <property type="protein sequence ID" value="MCQ8768551.1"/>
    <property type="molecule type" value="Genomic_DNA"/>
</dbReference>
<evidence type="ECO:0000313" key="2">
    <source>
        <dbReference type="EMBL" id="MCQ8768551.1"/>
    </source>
</evidence>
<dbReference type="AlphaFoldDB" id="A0A9X2LCJ4"/>
<gene>
    <name evidence="2" type="ORF">NQU55_01970</name>
</gene>
<evidence type="ECO:0000313" key="3">
    <source>
        <dbReference type="Proteomes" id="UP001142374"/>
    </source>
</evidence>
<evidence type="ECO:0000256" key="1">
    <source>
        <dbReference type="SAM" id="MobiDB-lite"/>
    </source>
</evidence>
<organism evidence="2 3">
    <name type="scientific">Streptomyces telluris</name>
    <dbReference type="NCBI Taxonomy" id="2720021"/>
    <lineage>
        <taxon>Bacteria</taxon>
        <taxon>Bacillati</taxon>
        <taxon>Actinomycetota</taxon>
        <taxon>Actinomycetes</taxon>
        <taxon>Kitasatosporales</taxon>
        <taxon>Streptomycetaceae</taxon>
        <taxon>Streptomyces</taxon>
    </lineage>
</organism>
<comment type="caution">
    <text evidence="2">The sequence shown here is derived from an EMBL/GenBank/DDBJ whole genome shotgun (WGS) entry which is preliminary data.</text>
</comment>
<accession>A0A9X2LCJ4</accession>
<feature type="compositionally biased region" description="Low complexity" evidence="1">
    <location>
        <begin position="121"/>
        <end position="133"/>
    </location>
</feature>
<sequence>MFRWGKQADEELLRKLGEAIAGLQHEMSRTFRDGFQELRRQNDGLRQELGGGLGGRLGELHEELRDLRRALTDVREDVAETRRENEALRQELRAACREAAEGPTGPLNTVRAPRPEPVPVGAPGVEAGPAAEPEAVEREADEKTPEKRLEKAAGIGAAELVCHRDTWAYIVEQAARNAHFRVPGEVVAGEDGQARVIVSGRSLMAILTALDAVMHQGPGGDPGDCALARKFYERIADVVDTVRPDDRQGTGSAQATRGRTVIVVDDRPGRS</sequence>